<dbReference type="InterPro" id="IPR031755">
    <property type="entry name" value="Inhibitor_I66"/>
</dbReference>
<dbReference type="InParanoid" id="A0A0C3PEN2"/>
<dbReference type="HOGENOM" id="CLU_115968_4_0_1"/>
<organism evidence="1 2">
    <name type="scientific">Pisolithus tinctorius Marx 270</name>
    <dbReference type="NCBI Taxonomy" id="870435"/>
    <lineage>
        <taxon>Eukaryota</taxon>
        <taxon>Fungi</taxon>
        <taxon>Dikarya</taxon>
        <taxon>Basidiomycota</taxon>
        <taxon>Agaricomycotina</taxon>
        <taxon>Agaricomycetes</taxon>
        <taxon>Agaricomycetidae</taxon>
        <taxon>Boletales</taxon>
        <taxon>Sclerodermatineae</taxon>
        <taxon>Pisolithaceae</taxon>
        <taxon>Pisolithus</taxon>
    </lineage>
</organism>
<dbReference type="Gene3D" id="2.80.10.50">
    <property type="match status" value="1"/>
</dbReference>
<dbReference type="AlphaFoldDB" id="A0A0C3PEN2"/>
<reference evidence="1 2" key="1">
    <citation type="submission" date="2014-04" db="EMBL/GenBank/DDBJ databases">
        <authorList>
            <consortium name="DOE Joint Genome Institute"/>
            <person name="Kuo A."/>
            <person name="Kohler A."/>
            <person name="Costa M.D."/>
            <person name="Nagy L.G."/>
            <person name="Floudas D."/>
            <person name="Copeland A."/>
            <person name="Barry K.W."/>
            <person name="Cichocki N."/>
            <person name="Veneault-Fourrey C."/>
            <person name="LaButti K."/>
            <person name="Lindquist E.A."/>
            <person name="Lipzen A."/>
            <person name="Lundell T."/>
            <person name="Morin E."/>
            <person name="Murat C."/>
            <person name="Sun H."/>
            <person name="Tunlid A."/>
            <person name="Henrissat B."/>
            <person name="Grigoriev I.V."/>
            <person name="Hibbett D.S."/>
            <person name="Martin F."/>
            <person name="Nordberg H.P."/>
            <person name="Cantor M.N."/>
            <person name="Hua S.X."/>
        </authorList>
    </citation>
    <scope>NUCLEOTIDE SEQUENCE [LARGE SCALE GENOMIC DNA]</scope>
    <source>
        <strain evidence="1 2">Marx 270</strain>
    </source>
</reference>
<protein>
    <submittedName>
        <fullName evidence="1">Uncharacterized protein</fullName>
    </submittedName>
</protein>
<keyword evidence="2" id="KW-1185">Reference proteome</keyword>
<dbReference type="STRING" id="870435.A0A0C3PEN2"/>
<evidence type="ECO:0000313" key="2">
    <source>
        <dbReference type="Proteomes" id="UP000054217"/>
    </source>
</evidence>
<dbReference type="Proteomes" id="UP000054217">
    <property type="component" value="Unassembled WGS sequence"/>
</dbReference>
<proteinExistence type="predicted"/>
<dbReference type="EMBL" id="KN831948">
    <property type="protein sequence ID" value="KIO12285.1"/>
    <property type="molecule type" value="Genomic_DNA"/>
</dbReference>
<reference evidence="2" key="2">
    <citation type="submission" date="2015-01" db="EMBL/GenBank/DDBJ databases">
        <title>Evolutionary Origins and Diversification of the Mycorrhizal Mutualists.</title>
        <authorList>
            <consortium name="DOE Joint Genome Institute"/>
            <consortium name="Mycorrhizal Genomics Consortium"/>
            <person name="Kohler A."/>
            <person name="Kuo A."/>
            <person name="Nagy L.G."/>
            <person name="Floudas D."/>
            <person name="Copeland A."/>
            <person name="Barry K.W."/>
            <person name="Cichocki N."/>
            <person name="Veneault-Fourrey C."/>
            <person name="LaButti K."/>
            <person name="Lindquist E.A."/>
            <person name="Lipzen A."/>
            <person name="Lundell T."/>
            <person name="Morin E."/>
            <person name="Murat C."/>
            <person name="Riley R."/>
            <person name="Ohm R."/>
            <person name="Sun H."/>
            <person name="Tunlid A."/>
            <person name="Henrissat B."/>
            <person name="Grigoriev I.V."/>
            <person name="Hibbett D.S."/>
            <person name="Martin F."/>
        </authorList>
    </citation>
    <scope>NUCLEOTIDE SEQUENCE [LARGE SCALE GENOMIC DNA]</scope>
    <source>
        <strain evidence="2">Marx 270</strain>
    </source>
</reference>
<sequence length="176" mass="19505">MPSNIQVNAPVVISSALDGPGGSPYVSIPNIQPTIIPINLIQRDPSFQPLVVRIAVPSSAHDEYLIISLSYFVQFVFKRVEDHVYTLTTNGKQVVDVEGKLFAMAGGPVQEWVIKYRELQNAYTITKRLDTPEEIGWIAPTYGGDPQIRVGPLNDTPTAPPGQYPLEQLYRFQLPS</sequence>
<evidence type="ECO:0000313" key="1">
    <source>
        <dbReference type="EMBL" id="KIO12285.1"/>
    </source>
</evidence>
<dbReference type="GO" id="GO:0004867">
    <property type="term" value="F:serine-type endopeptidase inhibitor activity"/>
    <property type="evidence" value="ECO:0007669"/>
    <property type="project" value="InterPro"/>
</dbReference>
<gene>
    <name evidence="1" type="ORF">M404DRAFT_20110</name>
</gene>
<dbReference type="OrthoDB" id="3439489at2759"/>
<name>A0A0C3PEN2_PISTI</name>
<dbReference type="Pfam" id="PF16850">
    <property type="entry name" value="Inhibitor_I66"/>
    <property type="match status" value="1"/>
</dbReference>
<accession>A0A0C3PEN2</accession>